<evidence type="ECO:0000313" key="1">
    <source>
        <dbReference type="EMBL" id="PIX28583.1"/>
    </source>
</evidence>
<dbReference type="EMBL" id="PFIJ01000047">
    <property type="protein sequence ID" value="PIX28583.1"/>
    <property type="molecule type" value="Genomic_DNA"/>
</dbReference>
<name>A0A2H9N412_9BACT</name>
<comment type="caution">
    <text evidence="1">The sequence shown here is derived from an EMBL/GenBank/DDBJ whole genome shotgun (WGS) entry which is preliminary data.</text>
</comment>
<dbReference type="AlphaFoldDB" id="A0A2H9N412"/>
<organism evidence="1 2">
    <name type="scientific">Candidatus Brennerbacteria bacterium CG_4_8_14_3_um_filter_43_14</name>
    <dbReference type="NCBI Taxonomy" id="1974521"/>
    <lineage>
        <taxon>Bacteria</taxon>
        <taxon>Candidatus Brenneribacteriota</taxon>
    </lineage>
</organism>
<dbReference type="Proteomes" id="UP000236842">
    <property type="component" value="Unassembled WGS sequence"/>
</dbReference>
<proteinExistence type="predicted"/>
<evidence type="ECO:0000313" key="2">
    <source>
        <dbReference type="Proteomes" id="UP000236842"/>
    </source>
</evidence>
<sequence>MKDKIYRNPPAQLWAEVGYEAAALPQPVRITHRFYQNGVLISKRTYGPQGERRPPKKRP</sequence>
<accession>A0A2H9N412</accession>
<gene>
    <name evidence="1" type="ORF">COZ64_02695</name>
</gene>
<protein>
    <submittedName>
        <fullName evidence="1">Uncharacterized protein</fullName>
    </submittedName>
</protein>
<reference evidence="2" key="1">
    <citation type="submission" date="2017-09" db="EMBL/GenBank/DDBJ databases">
        <title>Depth-based differentiation of microbial function through sediment-hosted aquifers and enrichment of novel symbionts in the deep terrestrial subsurface.</title>
        <authorList>
            <person name="Probst A.J."/>
            <person name="Ladd B."/>
            <person name="Jarett J.K."/>
            <person name="Geller-Mcgrath D.E."/>
            <person name="Sieber C.M.K."/>
            <person name="Emerson J.B."/>
            <person name="Anantharaman K."/>
            <person name="Thomas B.C."/>
            <person name="Malmstrom R."/>
            <person name="Stieglmeier M."/>
            <person name="Klingl A."/>
            <person name="Woyke T."/>
            <person name="Ryan C.M."/>
            <person name="Banfield J.F."/>
        </authorList>
    </citation>
    <scope>NUCLEOTIDE SEQUENCE [LARGE SCALE GENOMIC DNA]</scope>
</reference>